<protein>
    <submittedName>
        <fullName evidence="2">Uncharacterized protein</fullName>
    </submittedName>
</protein>
<evidence type="ECO:0000313" key="2">
    <source>
        <dbReference type="EMBL" id="PBK68033.1"/>
    </source>
</evidence>
<keyword evidence="3" id="KW-1185">Reference proteome</keyword>
<dbReference type="Proteomes" id="UP000218334">
    <property type="component" value="Unassembled WGS sequence"/>
</dbReference>
<reference evidence="3" key="1">
    <citation type="journal article" date="2017" name="Nat. Ecol. Evol.">
        <title>Genome expansion and lineage-specific genetic innovations in the forest pathogenic fungi Armillaria.</title>
        <authorList>
            <person name="Sipos G."/>
            <person name="Prasanna A.N."/>
            <person name="Walter M.C."/>
            <person name="O'Connor E."/>
            <person name="Balint B."/>
            <person name="Krizsan K."/>
            <person name="Kiss B."/>
            <person name="Hess J."/>
            <person name="Varga T."/>
            <person name="Slot J."/>
            <person name="Riley R."/>
            <person name="Boka B."/>
            <person name="Rigling D."/>
            <person name="Barry K."/>
            <person name="Lee J."/>
            <person name="Mihaltcheva S."/>
            <person name="LaButti K."/>
            <person name="Lipzen A."/>
            <person name="Waldron R."/>
            <person name="Moloney N.M."/>
            <person name="Sperisen C."/>
            <person name="Kredics L."/>
            <person name="Vagvoelgyi C."/>
            <person name="Patrignani A."/>
            <person name="Fitzpatrick D."/>
            <person name="Nagy I."/>
            <person name="Doyle S."/>
            <person name="Anderson J.B."/>
            <person name="Grigoriev I.V."/>
            <person name="Gueldener U."/>
            <person name="Muensterkoetter M."/>
            <person name="Nagy L.G."/>
        </authorList>
    </citation>
    <scope>NUCLEOTIDE SEQUENCE [LARGE SCALE GENOMIC DNA]</scope>
    <source>
        <strain evidence="3">28-4</strain>
    </source>
</reference>
<feature type="compositionally biased region" description="Basic and acidic residues" evidence="1">
    <location>
        <begin position="14"/>
        <end position="25"/>
    </location>
</feature>
<feature type="compositionally biased region" description="Pro residues" evidence="1">
    <location>
        <begin position="35"/>
        <end position="48"/>
    </location>
</feature>
<accession>A0A2H3BVU4</accession>
<feature type="region of interest" description="Disordered" evidence="1">
    <location>
        <begin position="1"/>
        <end position="54"/>
    </location>
</feature>
<dbReference type="EMBL" id="KZ293434">
    <property type="protein sequence ID" value="PBK68033.1"/>
    <property type="molecule type" value="Genomic_DNA"/>
</dbReference>
<gene>
    <name evidence="2" type="ORF">ARMSODRAFT_1020062</name>
</gene>
<feature type="compositionally biased region" description="Basic residues" evidence="1">
    <location>
        <begin position="1"/>
        <end position="10"/>
    </location>
</feature>
<evidence type="ECO:0000256" key="1">
    <source>
        <dbReference type="SAM" id="MobiDB-lite"/>
    </source>
</evidence>
<dbReference type="AlphaFoldDB" id="A0A2H3BVU4"/>
<organism evidence="2 3">
    <name type="scientific">Armillaria solidipes</name>
    <dbReference type="NCBI Taxonomy" id="1076256"/>
    <lineage>
        <taxon>Eukaryota</taxon>
        <taxon>Fungi</taxon>
        <taxon>Dikarya</taxon>
        <taxon>Basidiomycota</taxon>
        <taxon>Agaricomycotina</taxon>
        <taxon>Agaricomycetes</taxon>
        <taxon>Agaricomycetidae</taxon>
        <taxon>Agaricales</taxon>
        <taxon>Marasmiineae</taxon>
        <taxon>Physalacriaceae</taxon>
        <taxon>Armillaria</taxon>
    </lineage>
</organism>
<name>A0A2H3BVU4_9AGAR</name>
<proteinExistence type="predicted"/>
<sequence>MTRHKIKKHGQSSTEKKRSISKDKIQPVNLMSLSPPSPTLPQFSPPTSPSSFIETTPELRHNVLDTSHSSLSRYYLSPKPFLRPPLPPILDRLTTSVRYPDESCSSSEPLPSLASLVLPRPPLPSSVAPPFIPLRLPSKRCQGSA</sequence>
<evidence type="ECO:0000313" key="3">
    <source>
        <dbReference type="Proteomes" id="UP000218334"/>
    </source>
</evidence>